<proteinExistence type="predicted"/>
<dbReference type="PROSITE" id="PS51064">
    <property type="entry name" value="IRS_PTB"/>
    <property type="match status" value="1"/>
</dbReference>
<dbReference type="EMBL" id="JABFTP020000124">
    <property type="protein sequence ID" value="KAL3278914.1"/>
    <property type="molecule type" value="Genomic_DNA"/>
</dbReference>
<dbReference type="PANTHER" id="PTHR21258">
    <property type="entry name" value="DOCKING PROTEIN RELATED"/>
    <property type="match status" value="1"/>
</dbReference>
<dbReference type="InterPro" id="IPR050996">
    <property type="entry name" value="Docking_Protein_DOK"/>
</dbReference>
<dbReference type="PROSITE" id="PS50003">
    <property type="entry name" value="PH_DOMAIN"/>
    <property type="match status" value="1"/>
</dbReference>
<dbReference type="Pfam" id="PF02174">
    <property type="entry name" value="IRS"/>
    <property type="match status" value="1"/>
</dbReference>
<dbReference type="SMART" id="SM01244">
    <property type="entry name" value="IRS"/>
    <property type="match status" value="1"/>
</dbReference>
<dbReference type="SUPFAM" id="SSF50729">
    <property type="entry name" value="PH domain-like"/>
    <property type="match status" value="2"/>
</dbReference>
<dbReference type="Gene3D" id="2.30.29.30">
    <property type="entry name" value="Pleckstrin-homology domain (PH domain)/Phosphotyrosine-binding domain (PTB)"/>
    <property type="match status" value="2"/>
</dbReference>
<comment type="caution">
    <text evidence="3">The sequence shown here is derived from an EMBL/GenBank/DDBJ whole genome shotgun (WGS) entry which is preliminary data.</text>
</comment>
<evidence type="ECO:0000313" key="3">
    <source>
        <dbReference type="EMBL" id="KAL3278914.1"/>
    </source>
</evidence>
<dbReference type="AlphaFoldDB" id="A0ABD2NK41"/>
<reference evidence="3 4" key="1">
    <citation type="journal article" date="2021" name="BMC Biol.">
        <title>Horizontally acquired antibacterial genes associated with adaptive radiation of ladybird beetles.</title>
        <authorList>
            <person name="Li H.S."/>
            <person name="Tang X.F."/>
            <person name="Huang Y.H."/>
            <person name="Xu Z.Y."/>
            <person name="Chen M.L."/>
            <person name="Du X.Y."/>
            <person name="Qiu B.Y."/>
            <person name="Chen P.T."/>
            <person name="Zhang W."/>
            <person name="Slipinski A."/>
            <person name="Escalona H.E."/>
            <person name="Waterhouse R.M."/>
            <person name="Zwick A."/>
            <person name="Pang H."/>
        </authorList>
    </citation>
    <scope>NUCLEOTIDE SEQUENCE [LARGE SCALE GENOMIC DNA]</scope>
    <source>
        <strain evidence="3">SYSU2018</strain>
    </source>
</reference>
<dbReference type="InterPro" id="IPR002404">
    <property type="entry name" value="IRS_PTB"/>
</dbReference>
<keyword evidence="4" id="KW-1185">Reference proteome</keyword>
<protein>
    <recommendedName>
        <fullName evidence="5">Insulin receptor substrate 1</fullName>
    </recommendedName>
</protein>
<gene>
    <name evidence="3" type="ORF">HHI36_016432</name>
</gene>
<evidence type="ECO:0000259" key="2">
    <source>
        <dbReference type="PROSITE" id="PS51064"/>
    </source>
</evidence>
<dbReference type="PANTHER" id="PTHR21258:SF62">
    <property type="entry name" value="INSULIN RECEPTOR SUBSTRATE 1"/>
    <property type="match status" value="1"/>
</dbReference>
<dbReference type="SMART" id="SM00310">
    <property type="entry name" value="PTBI"/>
    <property type="match status" value="1"/>
</dbReference>
<organism evidence="3 4">
    <name type="scientific">Cryptolaemus montrouzieri</name>
    <dbReference type="NCBI Taxonomy" id="559131"/>
    <lineage>
        <taxon>Eukaryota</taxon>
        <taxon>Metazoa</taxon>
        <taxon>Ecdysozoa</taxon>
        <taxon>Arthropoda</taxon>
        <taxon>Hexapoda</taxon>
        <taxon>Insecta</taxon>
        <taxon>Pterygota</taxon>
        <taxon>Neoptera</taxon>
        <taxon>Endopterygota</taxon>
        <taxon>Coleoptera</taxon>
        <taxon>Polyphaga</taxon>
        <taxon>Cucujiformia</taxon>
        <taxon>Coccinelloidea</taxon>
        <taxon>Coccinellidae</taxon>
        <taxon>Scymninae</taxon>
        <taxon>Scymnini</taxon>
        <taxon>Cryptolaemus</taxon>
    </lineage>
</organism>
<feature type="domain" description="PH" evidence="1">
    <location>
        <begin position="12"/>
        <end position="115"/>
    </location>
</feature>
<dbReference type="InterPro" id="IPR011993">
    <property type="entry name" value="PH-like_dom_sf"/>
</dbReference>
<dbReference type="Proteomes" id="UP001516400">
    <property type="component" value="Unassembled WGS sequence"/>
</dbReference>
<accession>A0ABD2NK41</accession>
<dbReference type="InterPro" id="IPR001849">
    <property type="entry name" value="PH_domain"/>
</dbReference>
<evidence type="ECO:0000313" key="4">
    <source>
        <dbReference type="Proteomes" id="UP001516400"/>
    </source>
</evidence>
<dbReference type="SMART" id="SM00233">
    <property type="entry name" value="PH"/>
    <property type="match status" value="1"/>
</dbReference>
<name>A0ABD2NK41_9CUCU</name>
<evidence type="ECO:0000259" key="1">
    <source>
        <dbReference type="PROSITE" id="PS50003"/>
    </source>
</evidence>
<sequence>MLSKQKGNEVVMCIASGILLIPAAGKILIKKSWQHKHCKLFKASKFGVQRLEIYENTDTTKQVPLRIITLQDCIKVTPKSPTYFTITAKSGLHEFGALTTTALNEWLTALQSVAFPDDSSKLSSIQEDNDLYCPSGEGIFCVKLHPSTASLRCGLEEKSYLLVLTNHAAQLRNCHDNKVLFTWPYRFIRRYGYKNGKFTFEAGRKCESGEGIFFLEHSDQQEIFRCFAAKIKTMKKLLSNESVSSMLEIDNSFHAALSMEPGSRSPLPLSLPSSTSKHDIEQSIPVFPQPSHFEINNALAKSIIKPRPAKPPRKNLNIKDDKPIYEAVNKYDEIEYRNNAWKTMGVNDFDHVESEDSQSEEYVSWGEIKRVRNILPQVTQAPKVISEPQNLEDYDKLNFFGTTKVGNKPSTYKDVKINSNDFFSNPPSFNDYDEVEIDTIRNCVVSSDEKNSKDFFSSKETPKRIEGYQVSHQLCNDEPYAIRLQYENPSQDAFIYYYYKPLCKSLYYILYI</sequence>
<evidence type="ECO:0008006" key="5">
    <source>
        <dbReference type="Google" id="ProtNLM"/>
    </source>
</evidence>
<feature type="domain" description="IRS-type PTB" evidence="2">
    <location>
        <begin position="136"/>
        <end position="241"/>
    </location>
</feature>